<dbReference type="EMBL" id="JAGPXD010000001">
    <property type="protein sequence ID" value="KAH7375646.1"/>
    <property type="molecule type" value="Genomic_DNA"/>
</dbReference>
<name>A0A8K0X881_9PEZI</name>
<dbReference type="InterPro" id="IPR027443">
    <property type="entry name" value="IPNS-like_sf"/>
</dbReference>
<dbReference type="InterPro" id="IPR010856">
    <property type="entry name" value="Gig2-like"/>
</dbReference>
<dbReference type="AlphaFoldDB" id="A0A8K0X881"/>
<dbReference type="Pfam" id="PF07350">
    <property type="entry name" value="Gig2-like"/>
    <property type="match status" value="1"/>
</dbReference>
<dbReference type="PANTHER" id="PTHR30613:SF1">
    <property type="entry name" value="DUF1479 DOMAIN PROTEIN (AFU_ORTHOLOGUE AFUA_5G09280)"/>
    <property type="match status" value="1"/>
</dbReference>
<organism evidence="2 3">
    <name type="scientific">Plectosphaerella cucumerina</name>
    <dbReference type="NCBI Taxonomy" id="40658"/>
    <lineage>
        <taxon>Eukaryota</taxon>
        <taxon>Fungi</taxon>
        <taxon>Dikarya</taxon>
        <taxon>Ascomycota</taxon>
        <taxon>Pezizomycotina</taxon>
        <taxon>Sordariomycetes</taxon>
        <taxon>Hypocreomycetidae</taxon>
        <taxon>Glomerellales</taxon>
        <taxon>Plectosphaerellaceae</taxon>
        <taxon>Plectosphaerella</taxon>
    </lineage>
</organism>
<proteinExistence type="predicted"/>
<dbReference type="Gene3D" id="2.60.120.330">
    <property type="entry name" value="B-lactam Antibiotic, Isopenicillin N Synthase, Chain"/>
    <property type="match status" value="1"/>
</dbReference>
<evidence type="ECO:0000313" key="2">
    <source>
        <dbReference type="EMBL" id="KAH7375646.1"/>
    </source>
</evidence>
<comment type="caution">
    <text evidence="2">The sequence shown here is derived from an EMBL/GenBank/DDBJ whole genome shotgun (WGS) entry which is preliminary data.</text>
</comment>
<feature type="region of interest" description="Disordered" evidence="1">
    <location>
        <begin position="1"/>
        <end position="24"/>
    </location>
</feature>
<sequence>MEGNNDEDWQQQQQQQEGQTPFYGYDDAFEYPSMPFTSTDLYSMPLASFDPPSMLWTQSLPYDMNQFSQFQQPDWANMNFDMITPPPMEVEEETPPPLPPRFAQIKQGLIAGRENAIADSWERLLVALRAEIALIEVTKSDIIPTMDFADLEDRNRVAEFSAKLKKRGAAIIRQVVPPEDVKEWKEETDEYLSSNPATKAWPTRDPHLMGIYWTPAQVRGRGHPNVLAAQKFVMSLWHSNDRDARVASNFPVSYADRLRVRTPGESTWHLNAHIDGGSVERWEPDGYGRAGTYRAIWDGHWEDYDPWESSSRLKVTSDLYNGAGSCSMFRMFQGWLSMSPVDPSEGTLLLCPMLRLATAYFLLRPFFSPRVSRAASPSAAAFLARDNWSLDFSQSSVLQGAVPSYTQELNSVLHPHLQLDKSLVRIPRVEPGDYVLWHPDMVYGVDRVTPGTEPATIMYVPACPLTQTNALYLARQRKSFLLGEPSPDFGGGRGEATHHGRPGTQDVSDAGGDEALCAMGLMPFEEDDASGSHEVALVRMANAILFPDRFDMC</sequence>
<accession>A0A8K0X881</accession>
<evidence type="ECO:0008006" key="4">
    <source>
        <dbReference type="Google" id="ProtNLM"/>
    </source>
</evidence>
<dbReference type="SUPFAM" id="SSF51197">
    <property type="entry name" value="Clavaminate synthase-like"/>
    <property type="match status" value="1"/>
</dbReference>
<gene>
    <name evidence="2" type="ORF">B0T11DRAFT_217264</name>
</gene>
<dbReference type="PANTHER" id="PTHR30613">
    <property type="entry name" value="UNCHARACTERIZED PROTEIN YBIU-RELATED"/>
    <property type="match status" value="1"/>
</dbReference>
<dbReference type="OrthoDB" id="8249012at2759"/>
<evidence type="ECO:0000313" key="3">
    <source>
        <dbReference type="Proteomes" id="UP000813385"/>
    </source>
</evidence>
<feature type="region of interest" description="Disordered" evidence="1">
    <location>
        <begin position="484"/>
        <end position="510"/>
    </location>
</feature>
<dbReference type="Proteomes" id="UP000813385">
    <property type="component" value="Unassembled WGS sequence"/>
</dbReference>
<protein>
    <recommendedName>
        <fullName evidence="4">DUF1479-domain-containing protein</fullName>
    </recommendedName>
</protein>
<reference evidence="2" key="1">
    <citation type="journal article" date="2021" name="Nat. Commun.">
        <title>Genetic determinants of endophytism in the Arabidopsis root mycobiome.</title>
        <authorList>
            <person name="Mesny F."/>
            <person name="Miyauchi S."/>
            <person name="Thiergart T."/>
            <person name="Pickel B."/>
            <person name="Atanasova L."/>
            <person name="Karlsson M."/>
            <person name="Huettel B."/>
            <person name="Barry K.W."/>
            <person name="Haridas S."/>
            <person name="Chen C."/>
            <person name="Bauer D."/>
            <person name="Andreopoulos W."/>
            <person name="Pangilinan J."/>
            <person name="LaButti K."/>
            <person name="Riley R."/>
            <person name="Lipzen A."/>
            <person name="Clum A."/>
            <person name="Drula E."/>
            <person name="Henrissat B."/>
            <person name="Kohler A."/>
            <person name="Grigoriev I.V."/>
            <person name="Martin F.M."/>
            <person name="Hacquard S."/>
        </authorList>
    </citation>
    <scope>NUCLEOTIDE SEQUENCE</scope>
    <source>
        <strain evidence="2">MPI-CAGE-AT-0016</strain>
    </source>
</reference>
<keyword evidence="3" id="KW-1185">Reference proteome</keyword>
<evidence type="ECO:0000256" key="1">
    <source>
        <dbReference type="SAM" id="MobiDB-lite"/>
    </source>
</evidence>